<keyword evidence="1" id="KW-0472">Membrane</keyword>
<name>A0A1H9G052_9FLAO</name>
<dbReference type="RefSeq" id="WP_092578357.1">
    <property type="nucleotide sequence ID" value="NZ_FOFN01000002.1"/>
</dbReference>
<gene>
    <name evidence="2" type="ORF">SAMN05421824_1636</name>
</gene>
<dbReference type="Proteomes" id="UP000198999">
    <property type="component" value="Unassembled WGS sequence"/>
</dbReference>
<dbReference type="OrthoDB" id="933657at2"/>
<evidence type="ECO:0000313" key="2">
    <source>
        <dbReference type="EMBL" id="SEQ43497.1"/>
    </source>
</evidence>
<dbReference type="EMBL" id="FOFN01000002">
    <property type="protein sequence ID" value="SEQ43497.1"/>
    <property type="molecule type" value="Genomic_DNA"/>
</dbReference>
<feature type="transmembrane region" description="Helical" evidence="1">
    <location>
        <begin position="9"/>
        <end position="30"/>
    </location>
</feature>
<evidence type="ECO:0000313" key="3">
    <source>
        <dbReference type="Proteomes" id="UP000198999"/>
    </source>
</evidence>
<proteinExistence type="predicted"/>
<organism evidence="2 3">
    <name type="scientific">Hyunsoonleella jejuensis</name>
    <dbReference type="NCBI Taxonomy" id="419940"/>
    <lineage>
        <taxon>Bacteria</taxon>
        <taxon>Pseudomonadati</taxon>
        <taxon>Bacteroidota</taxon>
        <taxon>Flavobacteriia</taxon>
        <taxon>Flavobacteriales</taxon>
        <taxon>Flavobacteriaceae</taxon>
    </lineage>
</organism>
<dbReference type="STRING" id="419940.SAMN05421824_1636"/>
<reference evidence="2 3" key="1">
    <citation type="submission" date="2016-10" db="EMBL/GenBank/DDBJ databases">
        <authorList>
            <person name="de Groot N.N."/>
        </authorList>
    </citation>
    <scope>NUCLEOTIDE SEQUENCE [LARGE SCALE GENOMIC DNA]</scope>
    <source>
        <strain evidence="2 3">DSM 21035</strain>
    </source>
</reference>
<dbReference type="AlphaFoldDB" id="A0A1H9G052"/>
<keyword evidence="1" id="KW-0812">Transmembrane</keyword>
<keyword evidence="1" id="KW-1133">Transmembrane helix</keyword>
<protein>
    <submittedName>
        <fullName evidence="2">Uncharacterized protein</fullName>
    </submittedName>
</protein>
<evidence type="ECO:0000256" key="1">
    <source>
        <dbReference type="SAM" id="Phobius"/>
    </source>
</evidence>
<accession>A0A1H9G052</accession>
<sequence length="232" mass="27190">MKLKKPIKIILGVVIFLTLPSFLFFGFLYFKHHQDLPLGTEGKSADDLATKMLVSLNYEAYTSTDYIEWTFKNRRHYEWEKTKDICNVFWKDYKIKLDLKDHNESKAYVHGFIIEGDMGEDLVNEAQNYFEKDVFWLIAPFQVFDQGVSRKLVKLPNDTSGLLVSYKNKNTYLWHFDDSGKPKSFNMWDSRSPIDGLEATWSNWQIAETGVKLPTFHKILFFGLEISDIKTD</sequence>
<keyword evidence="3" id="KW-1185">Reference proteome</keyword>